<evidence type="ECO:0000313" key="3">
    <source>
        <dbReference type="Proteomes" id="UP000645828"/>
    </source>
</evidence>
<accession>A0A811YVW9</accession>
<name>A0A811YVW9_NYCPR</name>
<dbReference type="AlphaFoldDB" id="A0A811YVW9"/>
<comment type="caution">
    <text evidence="2">The sequence shown here is derived from an EMBL/GenBank/DDBJ whole genome shotgun (WGS) entry which is preliminary data.</text>
</comment>
<feature type="compositionally biased region" description="Basic and acidic residues" evidence="1">
    <location>
        <begin position="1"/>
        <end position="28"/>
    </location>
</feature>
<reference evidence="2" key="1">
    <citation type="submission" date="2020-12" db="EMBL/GenBank/DDBJ databases">
        <authorList>
            <consortium name="Molecular Ecology Group"/>
        </authorList>
    </citation>
    <scope>NUCLEOTIDE SEQUENCE</scope>
    <source>
        <strain evidence="2">TBG_1078</strain>
    </source>
</reference>
<evidence type="ECO:0000313" key="2">
    <source>
        <dbReference type="EMBL" id="CAD7680805.1"/>
    </source>
</evidence>
<keyword evidence="3" id="KW-1185">Reference proteome</keyword>
<organism evidence="2 3">
    <name type="scientific">Nyctereutes procyonoides</name>
    <name type="common">Raccoon dog</name>
    <name type="synonym">Canis procyonoides</name>
    <dbReference type="NCBI Taxonomy" id="34880"/>
    <lineage>
        <taxon>Eukaryota</taxon>
        <taxon>Metazoa</taxon>
        <taxon>Chordata</taxon>
        <taxon>Craniata</taxon>
        <taxon>Vertebrata</taxon>
        <taxon>Euteleostomi</taxon>
        <taxon>Mammalia</taxon>
        <taxon>Eutheria</taxon>
        <taxon>Laurasiatheria</taxon>
        <taxon>Carnivora</taxon>
        <taxon>Caniformia</taxon>
        <taxon>Canidae</taxon>
        <taxon>Nyctereutes</taxon>
    </lineage>
</organism>
<evidence type="ECO:0000256" key="1">
    <source>
        <dbReference type="SAM" id="MobiDB-lite"/>
    </source>
</evidence>
<dbReference type="EMBL" id="CAJHUB010000750">
    <property type="protein sequence ID" value="CAD7680805.1"/>
    <property type="molecule type" value="Genomic_DNA"/>
</dbReference>
<protein>
    <submittedName>
        <fullName evidence="2">(raccoon dog) hypothetical protein</fullName>
    </submittedName>
</protein>
<dbReference type="Proteomes" id="UP000645828">
    <property type="component" value="Unassembled WGS sequence"/>
</dbReference>
<sequence length="98" mass="10158">MACKSSDEVYPGKKEREASHNKKNEDNKGSGGQKSEIQVSVGPHSLQPAPGVNPPLLLSASGGPGRLLACGGIAPIFYSHTAFFSVPPGCPVPLSFLL</sequence>
<feature type="region of interest" description="Disordered" evidence="1">
    <location>
        <begin position="1"/>
        <end position="54"/>
    </location>
</feature>
<proteinExistence type="predicted"/>
<gene>
    <name evidence="2" type="ORF">NYPRO_LOCUS13597</name>
</gene>